<feature type="compositionally biased region" description="Basic residues" evidence="1">
    <location>
        <begin position="57"/>
        <end position="67"/>
    </location>
</feature>
<feature type="region of interest" description="Disordered" evidence="1">
    <location>
        <begin position="1"/>
        <end position="140"/>
    </location>
</feature>
<proteinExistence type="predicted"/>
<keyword evidence="3" id="KW-1185">Reference proteome</keyword>
<accession>A0ABN9UAI3</accession>
<evidence type="ECO:0000256" key="1">
    <source>
        <dbReference type="SAM" id="MobiDB-lite"/>
    </source>
</evidence>
<sequence length="140" mass="15028">LLWHRRPVEPLAARRRRERAQRRQRQVGGQQKEPDGVRGAGAEHAGEPAVDPGGAPRGRRGGGRGPRRALWPALRRPQGGSRRGCRAPIGGGEPHPRGGQRQRQRALGRQAQAACSKPVPILAQGHAGLDSQGPEAESQV</sequence>
<name>A0ABN9UAI3_9DINO</name>
<protein>
    <submittedName>
        <fullName evidence="2">Uncharacterized protein</fullName>
    </submittedName>
</protein>
<feature type="non-terminal residue" evidence="2">
    <location>
        <position position="140"/>
    </location>
</feature>
<evidence type="ECO:0000313" key="2">
    <source>
        <dbReference type="EMBL" id="CAK0856342.1"/>
    </source>
</evidence>
<organism evidence="2 3">
    <name type="scientific">Prorocentrum cordatum</name>
    <dbReference type="NCBI Taxonomy" id="2364126"/>
    <lineage>
        <taxon>Eukaryota</taxon>
        <taxon>Sar</taxon>
        <taxon>Alveolata</taxon>
        <taxon>Dinophyceae</taxon>
        <taxon>Prorocentrales</taxon>
        <taxon>Prorocentraceae</taxon>
        <taxon>Prorocentrum</taxon>
    </lineage>
</organism>
<dbReference type="EMBL" id="CAUYUJ010015623">
    <property type="protein sequence ID" value="CAK0856342.1"/>
    <property type="molecule type" value="Genomic_DNA"/>
</dbReference>
<feature type="compositionally biased region" description="Low complexity" evidence="1">
    <location>
        <begin position="68"/>
        <end position="77"/>
    </location>
</feature>
<dbReference type="Proteomes" id="UP001189429">
    <property type="component" value="Unassembled WGS sequence"/>
</dbReference>
<gene>
    <name evidence="2" type="ORF">PCOR1329_LOCUS46752</name>
</gene>
<feature type="non-terminal residue" evidence="2">
    <location>
        <position position="1"/>
    </location>
</feature>
<evidence type="ECO:0000313" key="3">
    <source>
        <dbReference type="Proteomes" id="UP001189429"/>
    </source>
</evidence>
<comment type="caution">
    <text evidence="2">The sequence shown here is derived from an EMBL/GenBank/DDBJ whole genome shotgun (WGS) entry which is preliminary data.</text>
</comment>
<feature type="compositionally biased region" description="Basic residues" evidence="1">
    <location>
        <begin position="13"/>
        <end position="25"/>
    </location>
</feature>
<reference evidence="2" key="1">
    <citation type="submission" date="2023-10" db="EMBL/GenBank/DDBJ databases">
        <authorList>
            <person name="Chen Y."/>
            <person name="Shah S."/>
            <person name="Dougan E. K."/>
            <person name="Thang M."/>
            <person name="Chan C."/>
        </authorList>
    </citation>
    <scope>NUCLEOTIDE SEQUENCE [LARGE SCALE GENOMIC DNA]</scope>
</reference>